<dbReference type="GO" id="GO:0004526">
    <property type="term" value="F:ribonuclease P activity"/>
    <property type="evidence" value="ECO:0007669"/>
    <property type="project" value="UniProtKB-UniRule"/>
</dbReference>
<comment type="function">
    <text evidence="1">RNaseP catalyzes the removal of the 5'-leader sequence from pre-tRNA to produce the mature 5'-terminus. It can also cleave other RNA substrates such as 4.5S RNA. The protein component plays an auxiliary but essential role in vivo by binding to the 5'-leader sequence and broadening the substrate specificity of the ribozyme.</text>
</comment>
<dbReference type="SUPFAM" id="SSF54211">
    <property type="entry name" value="Ribosomal protein S5 domain 2-like"/>
    <property type="match status" value="1"/>
</dbReference>
<dbReference type="EMBL" id="CP047224">
    <property type="protein sequence ID" value="QHD65460.1"/>
    <property type="molecule type" value="Genomic_DNA"/>
</dbReference>
<dbReference type="InterPro" id="IPR014721">
    <property type="entry name" value="Ribsml_uS5_D2-typ_fold_subgr"/>
</dbReference>
<dbReference type="InterPro" id="IPR020539">
    <property type="entry name" value="RNase_P_CS"/>
</dbReference>
<evidence type="ECO:0000256" key="6">
    <source>
        <dbReference type="ARBA" id="ARBA00022884"/>
    </source>
</evidence>
<dbReference type="PANTHER" id="PTHR33992">
    <property type="entry name" value="RIBONUCLEASE P PROTEIN COMPONENT"/>
    <property type="match status" value="1"/>
</dbReference>
<keyword evidence="4" id="KW-0255">Endonuclease</keyword>
<dbReference type="PROSITE" id="PS00648">
    <property type="entry name" value="RIBONUCLEASE_P"/>
    <property type="match status" value="1"/>
</dbReference>
<evidence type="ECO:0000256" key="2">
    <source>
        <dbReference type="ARBA" id="ARBA00022694"/>
    </source>
</evidence>
<gene>
    <name evidence="8" type="primary">rnpA</name>
    <name evidence="8" type="ORF">GP480_03485</name>
</gene>
<dbReference type="Pfam" id="PF00825">
    <property type="entry name" value="Ribonuclease_P"/>
    <property type="match status" value="1"/>
</dbReference>
<reference evidence="8 9" key="2">
    <citation type="journal article" date="2020" name="MBio">
        <title>Isolation and Molecular Analysis of a Novel Neorickettsia Species That Causes Potomac Horse Fever.</title>
        <authorList>
            <person name="Teymournejad O."/>
            <person name="Lin M."/>
            <person name="Bekebrede H."/>
            <person name="Kamr A."/>
            <person name="Toribio R.E."/>
            <person name="Arroyo L.G."/>
            <person name="Baird J.D."/>
            <person name="Rikihisa Y."/>
        </authorList>
    </citation>
    <scope>NUCLEOTIDE SEQUENCE [LARGE SCALE GENOMIC DNA]</scope>
    <source>
        <strain evidence="8 9">Fin17</strain>
    </source>
</reference>
<dbReference type="InterPro" id="IPR000100">
    <property type="entry name" value="RNase_P"/>
</dbReference>
<sequence>MVGFIVTKKVGSAVKRNKVRRRLRALLPFLVSMKKLLNRAYIFVPSPASVFSDFSAIRRDVLSCLERASRSR</sequence>
<dbReference type="NCBIfam" id="TIGR00188">
    <property type="entry name" value="rnpA"/>
    <property type="match status" value="1"/>
</dbReference>
<keyword evidence="9" id="KW-1185">Reference proteome</keyword>
<keyword evidence="3" id="KW-0540">Nuclease</keyword>
<accession>A0A6P1GAY1</accession>
<dbReference type="GO" id="GO:0042781">
    <property type="term" value="F:3'-tRNA processing endoribonuclease activity"/>
    <property type="evidence" value="ECO:0007669"/>
    <property type="project" value="TreeGrafter"/>
</dbReference>
<keyword evidence="5 8" id="KW-0378">Hydrolase</keyword>
<evidence type="ECO:0000313" key="9">
    <source>
        <dbReference type="Proteomes" id="UP000464912"/>
    </source>
</evidence>
<evidence type="ECO:0000256" key="5">
    <source>
        <dbReference type="ARBA" id="ARBA00022801"/>
    </source>
</evidence>
<name>A0A6P1GAY1_9RICK</name>
<keyword evidence="6" id="KW-0694">RNA-binding</keyword>
<evidence type="ECO:0000256" key="4">
    <source>
        <dbReference type="ARBA" id="ARBA00022759"/>
    </source>
</evidence>
<evidence type="ECO:0000256" key="1">
    <source>
        <dbReference type="ARBA" id="ARBA00002663"/>
    </source>
</evidence>
<proteinExistence type="predicted"/>
<evidence type="ECO:0000313" key="8">
    <source>
        <dbReference type="EMBL" id="QHD65460.1"/>
    </source>
</evidence>
<evidence type="ECO:0000256" key="7">
    <source>
        <dbReference type="NCBIfam" id="TIGR00188"/>
    </source>
</evidence>
<dbReference type="KEGG" id="nef:GP480_03485"/>
<evidence type="ECO:0000256" key="3">
    <source>
        <dbReference type="ARBA" id="ARBA00022722"/>
    </source>
</evidence>
<dbReference type="GO" id="GO:0000049">
    <property type="term" value="F:tRNA binding"/>
    <property type="evidence" value="ECO:0007669"/>
    <property type="project" value="InterPro"/>
</dbReference>
<protein>
    <recommendedName>
        <fullName evidence="7">Ribonuclease P protein component</fullName>
        <ecNumber evidence="7">3.1.26.5</ecNumber>
    </recommendedName>
</protein>
<organism evidence="8 9">
    <name type="scientific">Neorickettsia findlayensis</name>
    <dbReference type="NCBI Taxonomy" id="2686014"/>
    <lineage>
        <taxon>Bacteria</taxon>
        <taxon>Pseudomonadati</taxon>
        <taxon>Pseudomonadota</taxon>
        <taxon>Alphaproteobacteria</taxon>
        <taxon>Rickettsiales</taxon>
        <taxon>Anaplasmataceae</taxon>
        <taxon>Neorickettsia</taxon>
    </lineage>
</organism>
<dbReference type="Gene3D" id="3.30.230.10">
    <property type="match status" value="1"/>
</dbReference>
<dbReference type="EC" id="3.1.26.5" evidence="7"/>
<reference evidence="8 9" key="1">
    <citation type="journal article" date="2020" name="MBio">
        <title>Erratum for Teymournejad et al., 'Isolation and Molecular Analysis of a Novel Neorickettsia Species That Causes Potomac Horse Fever'.</title>
        <authorList>
            <person name="Teymournejad O."/>
            <person name="Lin M."/>
            <person name="Bekebrede H."/>
            <person name="Kamr A."/>
            <person name="Toribio R.E."/>
            <person name="Arroyo L.G."/>
            <person name="Baird J.D."/>
            <person name="Rikihisa Y."/>
        </authorList>
    </citation>
    <scope>NUCLEOTIDE SEQUENCE [LARGE SCALE GENOMIC DNA]</scope>
    <source>
        <strain evidence="8 9">Fin17</strain>
    </source>
</reference>
<dbReference type="AlphaFoldDB" id="A0A6P1GAY1"/>
<dbReference type="InterPro" id="IPR020568">
    <property type="entry name" value="Ribosomal_Su5_D2-typ_SF"/>
</dbReference>
<dbReference type="PANTHER" id="PTHR33992:SF1">
    <property type="entry name" value="RIBONUCLEASE P PROTEIN COMPONENT"/>
    <property type="match status" value="1"/>
</dbReference>
<keyword evidence="2" id="KW-0819">tRNA processing</keyword>
<dbReference type="Proteomes" id="UP000464912">
    <property type="component" value="Chromosome"/>
</dbReference>
<dbReference type="GO" id="GO:0030677">
    <property type="term" value="C:ribonuclease P complex"/>
    <property type="evidence" value="ECO:0007669"/>
    <property type="project" value="TreeGrafter"/>
</dbReference>